<evidence type="ECO:0000256" key="1">
    <source>
        <dbReference type="ARBA" id="ARBA00004429"/>
    </source>
</evidence>
<evidence type="ECO:0000256" key="4">
    <source>
        <dbReference type="ARBA" id="ARBA00022475"/>
    </source>
</evidence>
<evidence type="ECO:0000256" key="3">
    <source>
        <dbReference type="ARBA" id="ARBA00022448"/>
    </source>
</evidence>
<dbReference type="InterPro" id="IPR001036">
    <property type="entry name" value="Acrflvin-R"/>
</dbReference>
<dbReference type="PANTHER" id="PTHR32063:SF13">
    <property type="entry name" value="MULTIDRUG EFFLUX PUMP SUBUNIT ACRB-RELATED"/>
    <property type="match status" value="1"/>
</dbReference>
<dbReference type="PRINTS" id="PR00702">
    <property type="entry name" value="ACRIFLAVINRP"/>
</dbReference>
<dbReference type="Gene3D" id="3.30.2090.10">
    <property type="entry name" value="Multidrug efflux transporter AcrB TolC docking domain, DN and DC subdomains"/>
    <property type="match status" value="2"/>
</dbReference>
<comment type="similarity">
    <text evidence="2">Belongs to the resistance-nodulation-cell division (RND) (TC 2.A.6) family.</text>
</comment>
<evidence type="ECO:0000256" key="5">
    <source>
        <dbReference type="ARBA" id="ARBA00022519"/>
    </source>
</evidence>
<comment type="caution">
    <text evidence="10">The sequence shown here is derived from an EMBL/GenBank/DDBJ whole genome shotgun (WGS) entry which is preliminary data.</text>
</comment>
<dbReference type="EMBL" id="VZQZ01000008">
    <property type="protein sequence ID" value="KAB0664521.1"/>
    <property type="molecule type" value="Genomic_DNA"/>
</dbReference>
<evidence type="ECO:0000256" key="7">
    <source>
        <dbReference type="ARBA" id="ARBA00022989"/>
    </source>
</evidence>
<accession>A0A7J4ZP24</accession>
<dbReference type="RefSeq" id="WP_151129045.1">
    <property type="nucleotide sequence ID" value="NZ_VZQZ01000008.1"/>
</dbReference>
<dbReference type="PANTHER" id="PTHR32063">
    <property type="match status" value="1"/>
</dbReference>
<protein>
    <submittedName>
        <fullName evidence="10">Efflux RND transporter permease subunit</fullName>
    </submittedName>
</protein>
<keyword evidence="8 9" id="KW-0472">Membrane</keyword>
<feature type="transmembrane region" description="Helical" evidence="9">
    <location>
        <begin position="901"/>
        <end position="921"/>
    </location>
</feature>
<dbReference type="NCBIfam" id="TIGR00915">
    <property type="entry name" value="2A0602"/>
    <property type="match status" value="1"/>
</dbReference>
<gene>
    <name evidence="10" type="ORF">F6V25_13365</name>
</gene>
<keyword evidence="6 9" id="KW-0812">Transmembrane</keyword>
<feature type="transmembrane region" description="Helical" evidence="9">
    <location>
        <begin position="437"/>
        <end position="458"/>
    </location>
</feature>
<feature type="transmembrane region" description="Helical" evidence="9">
    <location>
        <begin position="470"/>
        <end position="497"/>
    </location>
</feature>
<evidence type="ECO:0000256" key="9">
    <source>
        <dbReference type="SAM" id="Phobius"/>
    </source>
</evidence>
<dbReference type="Proteomes" id="UP000420562">
    <property type="component" value="Unassembled WGS sequence"/>
</dbReference>
<feature type="transmembrane region" description="Helical" evidence="9">
    <location>
        <begin position="971"/>
        <end position="992"/>
    </location>
</feature>
<evidence type="ECO:0000313" key="10">
    <source>
        <dbReference type="EMBL" id="KAB0664521.1"/>
    </source>
</evidence>
<dbReference type="FunFam" id="3.30.70.1430:FF:000001">
    <property type="entry name" value="Efflux pump membrane transporter"/>
    <property type="match status" value="1"/>
</dbReference>
<dbReference type="SUPFAM" id="SSF82714">
    <property type="entry name" value="Multidrug efflux transporter AcrB TolC docking domain, DN and DC subdomains"/>
    <property type="match status" value="2"/>
</dbReference>
<dbReference type="AlphaFoldDB" id="A0A7J4ZP24"/>
<dbReference type="GO" id="GO:0015562">
    <property type="term" value="F:efflux transmembrane transporter activity"/>
    <property type="evidence" value="ECO:0007669"/>
    <property type="project" value="InterPro"/>
</dbReference>
<keyword evidence="7 9" id="KW-1133">Transmembrane helix</keyword>
<evidence type="ECO:0000256" key="8">
    <source>
        <dbReference type="ARBA" id="ARBA00023136"/>
    </source>
</evidence>
<feature type="transmembrane region" description="Helical" evidence="9">
    <location>
        <begin position="340"/>
        <end position="359"/>
    </location>
</feature>
<dbReference type="InterPro" id="IPR004764">
    <property type="entry name" value="MdtF-like"/>
</dbReference>
<reference evidence="10 11" key="1">
    <citation type="submission" date="2019-09" db="EMBL/GenBank/DDBJ databases">
        <title>Geobacter sp. Red96, a novel strain isolated from paddy soil.</title>
        <authorList>
            <person name="Xu Z."/>
            <person name="Masuda Y."/>
            <person name="Itoh H."/>
            <person name="Senoo K."/>
        </authorList>
    </citation>
    <scope>NUCLEOTIDE SEQUENCE [LARGE SCALE GENOMIC DNA]</scope>
    <source>
        <strain evidence="10 11">Red96</strain>
    </source>
</reference>
<dbReference type="GO" id="GO:0005886">
    <property type="term" value="C:plasma membrane"/>
    <property type="evidence" value="ECO:0007669"/>
    <property type="project" value="UniProtKB-SubCell"/>
</dbReference>
<feature type="transmembrane region" description="Helical" evidence="9">
    <location>
        <begin position="545"/>
        <end position="562"/>
    </location>
</feature>
<feature type="transmembrane region" description="Helical" evidence="9">
    <location>
        <begin position="877"/>
        <end position="894"/>
    </location>
</feature>
<proteinExistence type="inferred from homology"/>
<dbReference type="SUPFAM" id="SSF82866">
    <property type="entry name" value="Multidrug efflux transporter AcrB transmembrane domain"/>
    <property type="match status" value="2"/>
</dbReference>
<sequence>MPRFFINRPIFAWVIAIMIMLAGLLAIKTLPVSQYPPIAPPQITINAVYPGASAQTVQDTVTQVVEQKLNGIDNLIYMASTSDSAGAVAINLTFKAGTDPNIAQVQVQNKLQLATPLLPQVVQKQGISVVKSTKNYLILVGLVSEDGSMDRYSLTDYLVANVQDIVSRLEGVGELQVFGSQNAMRIWLNPTKLNNYKLTSTDVSNAVTAQNAQVSAGQFGGTPAMQGQQLNATITARTLLQTPEQFGEIILRTNSDGSTVKLKDVAECKIGTESYDINGFYKGKSVGMMAIRLAAGANALDTATRIKAKMTELSKFFPAGVKVVYPYDTTPFVKISIEEVVKTLFEAVFLVFIIMFVFLQNIRATLIPTIAVPVVLLGTFGVLSACGFSINTLTMFALVIVIGLLVDDAIVVVENVERIMSEEGLPPKEATIKSMGQITGALWGIVTVLTAVFTPMAFFGGSTGVIYRQFSITIVSAMILSVVLAMTLTPALCATLLKPVAKGHVPGESGWFKRPFHLFNDWFDRRRKQYEGIVGRSFGKPLRYLVVYGAIVACMAVLFLRLPTAFLPDEDQGFIICQIQLPAGATEERTIQVIRQLEKHFNEQEQKTVESVVTVAGISFAGRGQNMGLAFVKLKDWKLRQSPDLKAPAIAARAMGAFSKIKDGLVFAISPPAVIELGQANGFDFMLQDRSGVGHEKLMEARNQLLGMAAKNPKLMAVRPNGQDDSPQFKLDIDDVRAGAQGVALADVNSVLATAWGSSYVNDFLENGRVKKVYLQSDAKYRMVPEDINTWYVTNKNGDMVPFSSFATARWQYGSPRLERYNGLSSVEIQGQAATGVSTGEAMAEMEKMAAQLPPGIGYEWTGLSYEEKQAGAQAPALYAISLIVVFLSVAALYESWTIPFVNMLMLPLGLVGAVTAVTLRVLPNDIYLQIGLLTTVGLSTKNAILIIQFIKSEMHQGLGLVEATLAAVKIRLRPVLMTSLAFFFGTLPLALTKGAGAGAQNAIGTAVTGGLLSATFIDLIFIPFFFVLVSRLFGKKQYHQLPPAEPDVAAKPSEVN</sequence>
<organism evidence="10 11">
    <name type="scientific">Oryzomonas japonica</name>
    <dbReference type="NCBI Taxonomy" id="2603858"/>
    <lineage>
        <taxon>Bacteria</taxon>
        <taxon>Pseudomonadati</taxon>
        <taxon>Thermodesulfobacteriota</taxon>
        <taxon>Desulfuromonadia</taxon>
        <taxon>Geobacterales</taxon>
        <taxon>Geobacteraceae</taxon>
        <taxon>Oryzomonas</taxon>
    </lineage>
</organism>
<dbReference type="Gene3D" id="1.20.1640.10">
    <property type="entry name" value="Multidrug efflux transporter AcrB transmembrane domain"/>
    <property type="match status" value="2"/>
</dbReference>
<keyword evidence="11" id="KW-1185">Reference proteome</keyword>
<comment type="subcellular location">
    <subcellularLocation>
        <location evidence="1">Cell inner membrane</location>
        <topology evidence="1">Multi-pass membrane protein</topology>
    </subcellularLocation>
</comment>
<feature type="transmembrane region" description="Helical" evidence="9">
    <location>
        <begin position="366"/>
        <end position="390"/>
    </location>
</feature>
<dbReference type="NCBIfam" id="NF000282">
    <property type="entry name" value="RND_permease_1"/>
    <property type="match status" value="1"/>
</dbReference>
<dbReference type="InterPro" id="IPR027463">
    <property type="entry name" value="AcrB_DN_DC_subdom"/>
</dbReference>
<dbReference type="GO" id="GO:0009636">
    <property type="term" value="P:response to toxic substance"/>
    <property type="evidence" value="ECO:0007669"/>
    <property type="project" value="UniProtKB-ARBA"/>
</dbReference>
<evidence type="ECO:0000256" key="2">
    <source>
        <dbReference type="ARBA" id="ARBA00010942"/>
    </source>
</evidence>
<feature type="transmembrane region" description="Helical" evidence="9">
    <location>
        <begin position="1004"/>
        <end position="1030"/>
    </location>
</feature>
<feature type="transmembrane region" description="Helical" evidence="9">
    <location>
        <begin position="396"/>
        <end position="416"/>
    </location>
</feature>
<dbReference type="Gene3D" id="3.30.70.1440">
    <property type="entry name" value="Multidrug efflux transporter AcrB pore domain"/>
    <property type="match status" value="1"/>
</dbReference>
<keyword evidence="5" id="KW-0997">Cell inner membrane</keyword>
<keyword evidence="3" id="KW-0813">Transport</keyword>
<keyword evidence="4" id="KW-1003">Cell membrane</keyword>
<dbReference type="SUPFAM" id="SSF82693">
    <property type="entry name" value="Multidrug efflux transporter AcrB pore domain, PN1, PN2, PC1 and PC2 subdomains"/>
    <property type="match status" value="3"/>
</dbReference>
<dbReference type="GO" id="GO:0042910">
    <property type="term" value="F:xenobiotic transmembrane transporter activity"/>
    <property type="evidence" value="ECO:0007669"/>
    <property type="project" value="TreeGrafter"/>
</dbReference>
<dbReference type="Pfam" id="PF00873">
    <property type="entry name" value="ACR_tran"/>
    <property type="match status" value="1"/>
</dbReference>
<dbReference type="FunFam" id="3.30.70.1430:FF:000002">
    <property type="entry name" value="Efflux pump membrane transporter"/>
    <property type="match status" value="1"/>
</dbReference>
<dbReference type="FunFam" id="1.20.1640.10:FF:000001">
    <property type="entry name" value="Efflux pump membrane transporter"/>
    <property type="match status" value="1"/>
</dbReference>
<dbReference type="FunFam" id="3.30.2090.10:FF:000002">
    <property type="entry name" value="Efflux pump membrane transporter"/>
    <property type="match status" value="1"/>
</dbReference>
<name>A0A7J4ZP24_9BACT</name>
<dbReference type="FunFam" id="3.30.2090.10:FF:000001">
    <property type="entry name" value="Efflux pump membrane transporter"/>
    <property type="match status" value="1"/>
</dbReference>
<dbReference type="Gene3D" id="3.30.70.1430">
    <property type="entry name" value="Multidrug efflux transporter AcrB pore domain"/>
    <property type="match status" value="2"/>
</dbReference>
<evidence type="ECO:0000313" key="11">
    <source>
        <dbReference type="Proteomes" id="UP000420562"/>
    </source>
</evidence>
<feature type="transmembrane region" description="Helical" evidence="9">
    <location>
        <begin position="927"/>
        <end position="951"/>
    </location>
</feature>
<dbReference type="Gene3D" id="3.30.70.1320">
    <property type="entry name" value="Multidrug efflux transporter AcrB pore domain like"/>
    <property type="match status" value="1"/>
</dbReference>
<evidence type="ECO:0000256" key="6">
    <source>
        <dbReference type="ARBA" id="ARBA00022692"/>
    </source>
</evidence>